<gene>
    <name evidence="1" type="ORF">S06H3_46671</name>
</gene>
<accession>X1NFG0</accession>
<organism evidence="1">
    <name type="scientific">marine sediment metagenome</name>
    <dbReference type="NCBI Taxonomy" id="412755"/>
    <lineage>
        <taxon>unclassified sequences</taxon>
        <taxon>metagenomes</taxon>
        <taxon>ecological metagenomes</taxon>
    </lineage>
</organism>
<dbReference type="EMBL" id="BARV01029245">
    <property type="protein sequence ID" value="GAI42777.1"/>
    <property type="molecule type" value="Genomic_DNA"/>
</dbReference>
<protein>
    <submittedName>
        <fullName evidence="1">Uncharacterized protein</fullName>
    </submittedName>
</protein>
<sequence>MKNVKNANYWQVDHKIKNIFEAKEVIILPSPEAWEKLKWTRRWFARPPKEGYFIL</sequence>
<dbReference type="AlphaFoldDB" id="X1NFG0"/>
<name>X1NFG0_9ZZZZ</name>
<feature type="non-terminal residue" evidence="1">
    <location>
        <position position="55"/>
    </location>
</feature>
<evidence type="ECO:0000313" key="1">
    <source>
        <dbReference type="EMBL" id="GAI42777.1"/>
    </source>
</evidence>
<reference evidence="1" key="1">
    <citation type="journal article" date="2014" name="Front. Microbiol.">
        <title>High frequency of phylogenetically diverse reductive dehalogenase-homologous genes in deep subseafloor sedimentary metagenomes.</title>
        <authorList>
            <person name="Kawai M."/>
            <person name="Futagami T."/>
            <person name="Toyoda A."/>
            <person name="Takaki Y."/>
            <person name="Nishi S."/>
            <person name="Hori S."/>
            <person name="Arai W."/>
            <person name="Tsubouchi T."/>
            <person name="Morono Y."/>
            <person name="Uchiyama I."/>
            <person name="Ito T."/>
            <person name="Fujiyama A."/>
            <person name="Inagaki F."/>
            <person name="Takami H."/>
        </authorList>
    </citation>
    <scope>NUCLEOTIDE SEQUENCE</scope>
    <source>
        <strain evidence="1">Expedition CK06-06</strain>
    </source>
</reference>
<comment type="caution">
    <text evidence="1">The sequence shown here is derived from an EMBL/GenBank/DDBJ whole genome shotgun (WGS) entry which is preliminary data.</text>
</comment>
<proteinExistence type="predicted"/>